<reference evidence="1 2" key="1">
    <citation type="submission" date="2019-10" db="EMBL/GenBank/DDBJ databases">
        <title>Description of Paenibacillus pedi sp. nov.</title>
        <authorList>
            <person name="Carlier A."/>
            <person name="Qi S."/>
        </authorList>
    </citation>
    <scope>NUCLEOTIDE SEQUENCE [LARGE SCALE GENOMIC DNA]</scope>
    <source>
        <strain evidence="1 2">LMG 31457</strain>
    </source>
</reference>
<dbReference type="RefSeq" id="WP_171686793.1">
    <property type="nucleotide sequence ID" value="NZ_WHNZ01000075.1"/>
</dbReference>
<organism evidence="1 2">
    <name type="scientific">Paenibacillus planticolens</name>
    <dbReference type="NCBI Taxonomy" id="2654976"/>
    <lineage>
        <taxon>Bacteria</taxon>
        <taxon>Bacillati</taxon>
        <taxon>Bacillota</taxon>
        <taxon>Bacilli</taxon>
        <taxon>Bacillales</taxon>
        <taxon>Paenibacillaceae</taxon>
        <taxon>Paenibacillus</taxon>
    </lineage>
</organism>
<evidence type="ECO:0000313" key="2">
    <source>
        <dbReference type="Proteomes" id="UP000618579"/>
    </source>
</evidence>
<gene>
    <name evidence="1" type="ORF">GC097_28760</name>
</gene>
<protein>
    <submittedName>
        <fullName evidence="1">Uncharacterized protein</fullName>
    </submittedName>
</protein>
<proteinExistence type="predicted"/>
<dbReference type="EMBL" id="WHNZ01000075">
    <property type="protein sequence ID" value="NOV03982.1"/>
    <property type="molecule type" value="Genomic_DNA"/>
</dbReference>
<evidence type="ECO:0000313" key="1">
    <source>
        <dbReference type="EMBL" id="NOV03982.1"/>
    </source>
</evidence>
<name>A0ABX1ZYB3_9BACL</name>
<dbReference type="Proteomes" id="UP000618579">
    <property type="component" value="Unassembled WGS sequence"/>
</dbReference>
<comment type="caution">
    <text evidence="1">The sequence shown here is derived from an EMBL/GenBank/DDBJ whole genome shotgun (WGS) entry which is preliminary data.</text>
</comment>
<keyword evidence="2" id="KW-1185">Reference proteome</keyword>
<sequence>MSKPENFFSEEEIEEIEALHDGTEAMSVNGEQIICFRILHGLVQKKIKITDVSRIELLTAYAQLKGIINTFDSWGFVDTKLLGVIVNKAKGLFLSELEKR</sequence>
<accession>A0ABX1ZYB3</accession>